<evidence type="ECO:0000313" key="2">
    <source>
        <dbReference type="EMBL" id="MEU1954931.1"/>
    </source>
</evidence>
<dbReference type="Proteomes" id="UP001550628">
    <property type="component" value="Unassembled WGS sequence"/>
</dbReference>
<keyword evidence="3" id="KW-1185">Reference proteome</keyword>
<accession>A0ABV2WVL2</accession>
<dbReference type="InterPro" id="IPR045851">
    <property type="entry name" value="AMP-bd_C_sf"/>
</dbReference>
<reference evidence="2 3" key="1">
    <citation type="submission" date="2024-06" db="EMBL/GenBank/DDBJ databases">
        <title>The Natural Products Discovery Center: Release of the First 8490 Sequenced Strains for Exploring Actinobacteria Biosynthetic Diversity.</title>
        <authorList>
            <person name="Kalkreuter E."/>
            <person name="Kautsar S.A."/>
            <person name="Yang D."/>
            <person name="Bader C.D."/>
            <person name="Teijaro C.N."/>
            <person name="Fluegel L."/>
            <person name="Davis C.M."/>
            <person name="Simpson J.R."/>
            <person name="Lauterbach L."/>
            <person name="Steele A.D."/>
            <person name="Gui C."/>
            <person name="Meng S."/>
            <person name="Li G."/>
            <person name="Viehrig K."/>
            <person name="Ye F."/>
            <person name="Su P."/>
            <person name="Kiefer A.F."/>
            <person name="Nichols A."/>
            <person name="Cepeda A.J."/>
            <person name="Yan W."/>
            <person name="Fan B."/>
            <person name="Jiang Y."/>
            <person name="Adhikari A."/>
            <person name="Zheng C.-J."/>
            <person name="Schuster L."/>
            <person name="Cowan T.M."/>
            <person name="Smanski M.J."/>
            <person name="Chevrette M.G."/>
            <person name="De Carvalho L.P.S."/>
            <person name="Shen B."/>
        </authorList>
    </citation>
    <scope>NUCLEOTIDE SEQUENCE [LARGE SCALE GENOMIC DNA]</scope>
    <source>
        <strain evidence="2 3">NPDC019708</strain>
    </source>
</reference>
<gene>
    <name evidence="2" type="ORF">ABZ510_24070</name>
</gene>
<protein>
    <recommendedName>
        <fullName evidence="1">AMP-binding enzyme C-terminal domain-containing protein</fullName>
    </recommendedName>
</protein>
<feature type="domain" description="AMP-binding enzyme C-terminal" evidence="1">
    <location>
        <begin position="40"/>
        <end position="102"/>
    </location>
</feature>
<evidence type="ECO:0000259" key="1">
    <source>
        <dbReference type="Pfam" id="PF13193"/>
    </source>
</evidence>
<dbReference type="EMBL" id="JBEYBF010000018">
    <property type="protein sequence ID" value="MEU1954931.1"/>
    <property type="molecule type" value="Genomic_DNA"/>
</dbReference>
<dbReference type="Pfam" id="PF13193">
    <property type="entry name" value="AMP-binding_C"/>
    <property type="match status" value="1"/>
</dbReference>
<dbReference type="Gene3D" id="3.30.300.30">
    <property type="match status" value="1"/>
</dbReference>
<dbReference type="InterPro" id="IPR025110">
    <property type="entry name" value="AMP-bd_C"/>
</dbReference>
<proteinExistence type="predicted"/>
<name>A0ABV2WVL2_9NOCA</name>
<dbReference type="SUPFAM" id="SSF56801">
    <property type="entry name" value="Acetyl-CoA synthetase-like"/>
    <property type="match status" value="1"/>
</dbReference>
<organism evidence="2 3">
    <name type="scientific">Nocardia rhamnosiphila</name>
    <dbReference type="NCBI Taxonomy" id="426716"/>
    <lineage>
        <taxon>Bacteria</taxon>
        <taxon>Bacillati</taxon>
        <taxon>Actinomycetota</taxon>
        <taxon>Actinomycetes</taxon>
        <taxon>Mycobacteriales</taxon>
        <taxon>Nocardiaceae</taxon>
        <taxon>Nocardia</taxon>
    </lineage>
</organism>
<sequence>MHDPAKYGVDGVFGHRCSHRAPFGTQAVVVAVSGIVLEVAAAVAMPDPVLGERTCLYVTVKAGFAVGLDDVVRVMNRAGIARFKLPEKLVLLDTMPTTKVGKIDKKALREDIRNRL</sequence>
<evidence type="ECO:0000313" key="3">
    <source>
        <dbReference type="Proteomes" id="UP001550628"/>
    </source>
</evidence>
<comment type="caution">
    <text evidence="2">The sequence shown here is derived from an EMBL/GenBank/DDBJ whole genome shotgun (WGS) entry which is preliminary data.</text>
</comment>
<dbReference type="RefSeq" id="WP_357114138.1">
    <property type="nucleotide sequence ID" value="NZ_JBEYBE010000004.1"/>
</dbReference>